<name>A0A0F9TI44_9ZZZZ</name>
<evidence type="ECO:0000259" key="1">
    <source>
        <dbReference type="Pfam" id="PF19036"/>
    </source>
</evidence>
<reference evidence="2" key="1">
    <citation type="journal article" date="2015" name="Nature">
        <title>Complex archaea that bridge the gap between prokaryotes and eukaryotes.</title>
        <authorList>
            <person name="Spang A."/>
            <person name="Saw J.H."/>
            <person name="Jorgensen S.L."/>
            <person name="Zaremba-Niedzwiedzka K."/>
            <person name="Martijn J."/>
            <person name="Lind A.E."/>
            <person name="van Eijk R."/>
            <person name="Schleper C."/>
            <person name="Guy L."/>
            <person name="Ettema T.J."/>
        </authorList>
    </citation>
    <scope>NUCLEOTIDE SEQUENCE</scope>
</reference>
<dbReference type="SUPFAM" id="SSF64356">
    <property type="entry name" value="SNARE-like"/>
    <property type="match status" value="1"/>
</dbReference>
<organism evidence="2">
    <name type="scientific">marine sediment metagenome</name>
    <dbReference type="NCBI Taxonomy" id="412755"/>
    <lineage>
        <taxon>unclassified sequences</taxon>
        <taxon>metagenomes</taxon>
        <taxon>ecological metagenomes</taxon>
    </lineage>
</organism>
<dbReference type="InterPro" id="IPR011012">
    <property type="entry name" value="Longin-like_dom_sf"/>
</dbReference>
<comment type="caution">
    <text evidence="2">The sequence shown here is derived from an EMBL/GenBank/DDBJ whole genome shotgun (WGS) entry which is preliminary data.</text>
</comment>
<protein>
    <recommendedName>
        <fullName evidence="1">FUZ/MON1/HPS1 first Longin domain-containing protein</fullName>
    </recommendedName>
</protein>
<dbReference type="GO" id="GO:0016192">
    <property type="term" value="P:vesicle-mediated transport"/>
    <property type="evidence" value="ECO:0007669"/>
    <property type="project" value="InterPro"/>
</dbReference>
<dbReference type="InterPro" id="IPR043972">
    <property type="entry name" value="FUZ/MON1/HPS1_longin_1"/>
</dbReference>
<sequence>MKVLQDIWILDKSGIVIFHRVFDKTVSPQLFGAMMSALNMFAEQLTEVGLTNFELNNKRFTIIKRSELLFIANSSNKINQKKVNKELGKVSKKFIKLYSDKIKGFKGEIGAFAEFKEIIGDGLADKTDEFWKGSLE</sequence>
<evidence type="ECO:0000313" key="2">
    <source>
        <dbReference type="EMBL" id="KKN41143.1"/>
    </source>
</evidence>
<dbReference type="EMBL" id="LAZR01001666">
    <property type="protein sequence ID" value="KKN41143.1"/>
    <property type="molecule type" value="Genomic_DNA"/>
</dbReference>
<dbReference type="Pfam" id="PF19036">
    <property type="entry name" value="Fuz_longin_1"/>
    <property type="match status" value="1"/>
</dbReference>
<accession>A0A0F9TI44</accession>
<feature type="domain" description="FUZ/MON1/HPS1 first Longin" evidence="1">
    <location>
        <begin position="7"/>
        <end position="99"/>
    </location>
</feature>
<gene>
    <name evidence="2" type="ORF">LCGC14_0726250</name>
</gene>
<dbReference type="AlphaFoldDB" id="A0A0F9TI44"/>
<proteinExistence type="predicted"/>